<evidence type="ECO:0000313" key="2">
    <source>
        <dbReference type="Proteomes" id="UP001233836"/>
    </source>
</evidence>
<organism evidence="1 2">
    <name type="scientific">Paenibacillus tundrae</name>
    <dbReference type="NCBI Taxonomy" id="528187"/>
    <lineage>
        <taxon>Bacteria</taxon>
        <taxon>Bacillati</taxon>
        <taxon>Bacillota</taxon>
        <taxon>Bacilli</taxon>
        <taxon>Bacillales</taxon>
        <taxon>Paenibacillaceae</taxon>
        <taxon>Paenibacillus</taxon>
    </lineage>
</organism>
<sequence>MVDYSEKLILLVEKRTKLHPDDPEIQIIWKEMVDILKVHEQRTIAFFNQCEEKDLYWLSEIFEDVSSELQSRAFIDCLLQLQEKYPNLDMEQDIEYAIQSIQE</sequence>
<proteinExistence type="predicted"/>
<accession>A0ABT9WG86</accession>
<keyword evidence="2" id="KW-1185">Reference proteome</keyword>
<dbReference type="Proteomes" id="UP001233836">
    <property type="component" value="Unassembled WGS sequence"/>
</dbReference>
<dbReference type="EMBL" id="JAUSTI010000008">
    <property type="protein sequence ID" value="MDQ0171825.1"/>
    <property type="molecule type" value="Genomic_DNA"/>
</dbReference>
<protein>
    <submittedName>
        <fullName evidence="1">Uncharacterized protein</fullName>
    </submittedName>
</protein>
<dbReference type="RefSeq" id="WP_307217483.1">
    <property type="nucleotide sequence ID" value="NZ_JAUSTI010000008.1"/>
</dbReference>
<reference evidence="1 2" key="1">
    <citation type="submission" date="2023-07" db="EMBL/GenBank/DDBJ databases">
        <title>Sorghum-associated microbial communities from plants grown in Nebraska, USA.</title>
        <authorList>
            <person name="Schachtman D."/>
        </authorList>
    </citation>
    <scope>NUCLEOTIDE SEQUENCE [LARGE SCALE GENOMIC DNA]</scope>
    <source>
        <strain evidence="1 2">DS1314</strain>
    </source>
</reference>
<comment type="caution">
    <text evidence="1">The sequence shown here is derived from an EMBL/GenBank/DDBJ whole genome shotgun (WGS) entry which is preliminary data.</text>
</comment>
<gene>
    <name evidence="1" type="ORF">J2T19_003287</name>
</gene>
<name>A0ABT9WG86_9BACL</name>
<evidence type="ECO:0000313" key="1">
    <source>
        <dbReference type="EMBL" id="MDQ0171825.1"/>
    </source>
</evidence>